<dbReference type="AlphaFoldDB" id="A0A1G6W8U3"/>
<dbReference type="PANTHER" id="PTHR43776:SF7">
    <property type="entry name" value="D,D-DIPEPTIDE TRANSPORT ATP-BINDING PROTEIN DDPF-RELATED"/>
    <property type="match status" value="1"/>
</dbReference>
<dbReference type="InterPro" id="IPR017871">
    <property type="entry name" value="ABC_transporter-like_CS"/>
</dbReference>
<gene>
    <name evidence="6" type="ORF">SAMN05216174_11468</name>
</gene>
<evidence type="ECO:0000259" key="5">
    <source>
        <dbReference type="PROSITE" id="PS50893"/>
    </source>
</evidence>
<dbReference type="GO" id="GO:0005524">
    <property type="term" value="F:ATP binding"/>
    <property type="evidence" value="ECO:0007669"/>
    <property type="project" value="UniProtKB-KW"/>
</dbReference>
<dbReference type="GO" id="GO:0015833">
    <property type="term" value="P:peptide transport"/>
    <property type="evidence" value="ECO:0007669"/>
    <property type="project" value="InterPro"/>
</dbReference>
<proteinExistence type="inferred from homology"/>
<dbReference type="InterPro" id="IPR003439">
    <property type="entry name" value="ABC_transporter-like_ATP-bd"/>
</dbReference>
<dbReference type="RefSeq" id="WP_091455324.1">
    <property type="nucleotide sequence ID" value="NZ_FMZZ01000014.1"/>
</dbReference>
<dbReference type="PANTHER" id="PTHR43776">
    <property type="entry name" value="TRANSPORT ATP-BINDING PROTEIN"/>
    <property type="match status" value="1"/>
</dbReference>
<dbReference type="InterPro" id="IPR013563">
    <property type="entry name" value="Oligopep_ABC_C"/>
</dbReference>
<name>A0A1G6W8U3_9PSEU</name>
<dbReference type="Gene3D" id="3.40.50.300">
    <property type="entry name" value="P-loop containing nucleotide triphosphate hydrolases"/>
    <property type="match status" value="2"/>
</dbReference>
<keyword evidence="7" id="KW-1185">Reference proteome</keyword>
<reference evidence="7" key="1">
    <citation type="submission" date="2016-10" db="EMBL/GenBank/DDBJ databases">
        <authorList>
            <person name="Varghese N."/>
            <person name="Submissions S."/>
        </authorList>
    </citation>
    <scope>NUCLEOTIDE SEQUENCE [LARGE SCALE GENOMIC DNA]</scope>
    <source>
        <strain evidence="7">IBRC-M 10403</strain>
    </source>
</reference>
<evidence type="ECO:0000256" key="3">
    <source>
        <dbReference type="ARBA" id="ARBA00022741"/>
    </source>
</evidence>
<dbReference type="SMART" id="SM00382">
    <property type="entry name" value="AAA"/>
    <property type="match status" value="2"/>
</dbReference>
<dbReference type="InterPro" id="IPR050319">
    <property type="entry name" value="ABC_transp_ATP-bind"/>
</dbReference>
<comment type="similarity">
    <text evidence="1">Belongs to the ABC transporter superfamily.</text>
</comment>
<feature type="domain" description="ABC transporter" evidence="5">
    <location>
        <begin position="2"/>
        <end position="242"/>
    </location>
</feature>
<organism evidence="6 7">
    <name type="scientific">Actinokineospora iranica</name>
    <dbReference type="NCBI Taxonomy" id="1271860"/>
    <lineage>
        <taxon>Bacteria</taxon>
        <taxon>Bacillati</taxon>
        <taxon>Actinomycetota</taxon>
        <taxon>Actinomycetes</taxon>
        <taxon>Pseudonocardiales</taxon>
        <taxon>Pseudonocardiaceae</taxon>
        <taxon>Actinokineospora</taxon>
    </lineage>
</organism>
<evidence type="ECO:0000256" key="4">
    <source>
        <dbReference type="ARBA" id="ARBA00022840"/>
    </source>
</evidence>
<keyword evidence="2" id="KW-0813">Transport</keyword>
<dbReference type="STRING" id="1271860.SAMN05216174_11468"/>
<dbReference type="EMBL" id="FMZZ01000014">
    <property type="protein sequence ID" value="SDD62234.1"/>
    <property type="molecule type" value="Genomic_DNA"/>
</dbReference>
<dbReference type="SUPFAM" id="SSF52540">
    <property type="entry name" value="P-loop containing nucleoside triphosphate hydrolases"/>
    <property type="match status" value="2"/>
</dbReference>
<dbReference type="GO" id="GO:0016887">
    <property type="term" value="F:ATP hydrolysis activity"/>
    <property type="evidence" value="ECO:0007669"/>
    <property type="project" value="InterPro"/>
</dbReference>
<dbReference type="CDD" id="cd03257">
    <property type="entry name" value="ABC_NikE_OppD_transporters"/>
    <property type="match status" value="2"/>
</dbReference>
<dbReference type="PROSITE" id="PS50893">
    <property type="entry name" value="ABC_TRANSPORTER_2"/>
    <property type="match status" value="2"/>
</dbReference>
<keyword evidence="4 6" id="KW-0067">ATP-binding</keyword>
<accession>A0A1G6W8U3</accession>
<dbReference type="Proteomes" id="UP000199501">
    <property type="component" value="Unassembled WGS sequence"/>
</dbReference>
<protein>
    <submittedName>
        <fullName evidence="6">Peptide/nickel transport system ATP-binding protein</fullName>
    </submittedName>
</protein>
<dbReference type="OrthoDB" id="3169708at2"/>
<keyword evidence="3" id="KW-0547">Nucleotide-binding</keyword>
<sequence>MISISDLTVADTAGRAVLDQVTLRVEPGDRVGIVGESGSGKTTLATALLGAIRPGLRAAGGTITFDGRDVLSLGERELRALRRDSFAYLGQDPATALTPTMRVGRQIAELATDPSPKSVARHLEGVGLPGDRVFQRRFPHQLSGGQQQRLALARAMAGEPAVLILDEPTTGLDVITQALVLTQIEELAAARGITLLFITHDLIAAARLSDRLVVLRSGRVVEDGPLAATLTAPKHPYTAELVAAVPDIAEAFDKDTPARASAPLLEVRDLVAGHGRGRRKLTTSDGVSFQVARGECVALLGASGSGKTTIARCVSGHHRPDSGQVLVDGEVMPVNVRDRTLDQRRKVQLVPQDSAGSLNPRRTVGAAIARPLRVLQGMDKAAAETETTRLLSLVGLPAEMAARYPRQLSGGQRQRVTIARALAAKPELLVCDEITSSLDVRVQAGVLDLVAELSRTEDLAVVLITHDLGVIARMADRVLSLRAGVVAEQGTVHEVLGAPRHEWTAELVAAVPSLRTELANRTPRKAGAA</sequence>
<evidence type="ECO:0000313" key="7">
    <source>
        <dbReference type="Proteomes" id="UP000199501"/>
    </source>
</evidence>
<evidence type="ECO:0000313" key="6">
    <source>
        <dbReference type="EMBL" id="SDD62234.1"/>
    </source>
</evidence>
<evidence type="ECO:0000256" key="1">
    <source>
        <dbReference type="ARBA" id="ARBA00005417"/>
    </source>
</evidence>
<dbReference type="Pfam" id="PF00005">
    <property type="entry name" value="ABC_tran"/>
    <property type="match status" value="2"/>
</dbReference>
<dbReference type="InterPro" id="IPR027417">
    <property type="entry name" value="P-loop_NTPase"/>
</dbReference>
<dbReference type="Pfam" id="PF08352">
    <property type="entry name" value="oligo_HPY"/>
    <property type="match status" value="1"/>
</dbReference>
<dbReference type="PROSITE" id="PS00211">
    <property type="entry name" value="ABC_TRANSPORTER_1"/>
    <property type="match status" value="2"/>
</dbReference>
<dbReference type="InterPro" id="IPR003593">
    <property type="entry name" value="AAA+_ATPase"/>
</dbReference>
<feature type="domain" description="ABC transporter" evidence="5">
    <location>
        <begin position="265"/>
        <end position="508"/>
    </location>
</feature>
<evidence type="ECO:0000256" key="2">
    <source>
        <dbReference type="ARBA" id="ARBA00022448"/>
    </source>
</evidence>
<dbReference type="GO" id="GO:0055085">
    <property type="term" value="P:transmembrane transport"/>
    <property type="evidence" value="ECO:0007669"/>
    <property type="project" value="UniProtKB-ARBA"/>
</dbReference>